<reference evidence="7 8" key="1">
    <citation type="submission" date="2020-08" db="EMBL/GenBank/DDBJ databases">
        <title>Sequencing the genomes of 1000 actinobacteria strains.</title>
        <authorList>
            <person name="Klenk H.-P."/>
        </authorList>
    </citation>
    <scope>NUCLEOTIDE SEQUENCE [LARGE SCALE GENOMIC DNA]</scope>
    <source>
        <strain evidence="7 8">DSM 44936</strain>
    </source>
</reference>
<keyword evidence="8" id="KW-1185">Reference proteome</keyword>
<dbReference type="EMBL" id="JACHIU010000001">
    <property type="protein sequence ID" value="MBB6475985.1"/>
    <property type="molecule type" value="Genomic_DNA"/>
</dbReference>
<organism evidence="7 8">
    <name type="scientific">Sphaerisporangium rubeum</name>
    <dbReference type="NCBI Taxonomy" id="321317"/>
    <lineage>
        <taxon>Bacteria</taxon>
        <taxon>Bacillati</taxon>
        <taxon>Actinomycetota</taxon>
        <taxon>Actinomycetes</taxon>
        <taxon>Streptosporangiales</taxon>
        <taxon>Streptosporangiaceae</taxon>
        <taxon>Sphaerisporangium</taxon>
    </lineage>
</organism>
<dbReference type="GO" id="GO:0006313">
    <property type="term" value="P:DNA transposition"/>
    <property type="evidence" value="ECO:0007669"/>
    <property type="project" value="UniProtKB-UniRule"/>
</dbReference>
<keyword evidence="6" id="KW-0814">Transposable element</keyword>
<evidence type="ECO:0000256" key="3">
    <source>
        <dbReference type="ARBA" id="ARBA00022578"/>
    </source>
</evidence>
<dbReference type="GO" id="GO:0004803">
    <property type="term" value="F:transposase activity"/>
    <property type="evidence" value="ECO:0007669"/>
    <property type="project" value="UniProtKB-UniRule"/>
</dbReference>
<name>A0A7X0M8U7_9ACTN</name>
<dbReference type="AlphaFoldDB" id="A0A7X0M8U7"/>
<dbReference type="InterPro" id="IPR001207">
    <property type="entry name" value="Transposase_mutator"/>
</dbReference>
<comment type="caution">
    <text evidence="7">The sequence shown here is derived from an EMBL/GenBank/DDBJ whole genome shotgun (WGS) entry which is preliminary data.</text>
</comment>
<evidence type="ECO:0000256" key="1">
    <source>
        <dbReference type="ARBA" id="ARBA00002190"/>
    </source>
</evidence>
<dbReference type="Proteomes" id="UP000555564">
    <property type="component" value="Unassembled WGS sequence"/>
</dbReference>
<evidence type="ECO:0000256" key="4">
    <source>
        <dbReference type="ARBA" id="ARBA00023125"/>
    </source>
</evidence>
<evidence type="ECO:0000256" key="5">
    <source>
        <dbReference type="ARBA" id="ARBA00023172"/>
    </source>
</evidence>
<comment type="similarity">
    <text evidence="2 6">Belongs to the transposase mutator family.</text>
</comment>
<sequence length="87" mass="9596">MAVNDSVDAAGWLAKQIESGDRDLLPSMMKTMAETLMSAEADGLCGAGYGTRSSEWTNRRNGYRTREWDTRAGTVELSVPKLRQGLR</sequence>
<dbReference type="GO" id="GO:0003677">
    <property type="term" value="F:DNA binding"/>
    <property type="evidence" value="ECO:0007669"/>
    <property type="project" value="UniProtKB-UniRule"/>
</dbReference>
<evidence type="ECO:0000256" key="6">
    <source>
        <dbReference type="RuleBase" id="RU365089"/>
    </source>
</evidence>
<evidence type="ECO:0000256" key="2">
    <source>
        <dbReference type="ARBA" id="ARBA00010961"/>
    </source>
</evidence>
<gene>
    <name evidence="7" type="ORF">BJ992_005416</name>
</gene>
<keyword evidence="5 6" id="KW-0233">DNA recombination</keyword>
<dbReference type="PANTHER" id="PTHR33217:SF7">
    <property type="entry name" value="TRANSPOSASE FOR INSERTION SEQUENCE ELEMENT IS1081"/>
    <property type="match status" value="1"/>
</dbReference>
<dbReference type="Pfam" id="PF00872">
    <property type="entry name" value="Transposase_mut"/>
    <property type="match status" value="1"/>
</dbReference>
<keyword evidence="4 6" id="KW-0238">DNA-binding</keyword>
<evidence type="ECO:0000313" key="7">
    <source>
        <dbReference type="EMBL" id="MBB6475985.1"/>
    </source>
</evidence>
<proteinExistence type="inferred from homology"/>
<keyword evidence="3 6" id="KW-0815">Transposition</keyword>
<protein>
    <recommendedName>
        <fullName evidence="6">Mutator family transposase</fullName>
    </recommendedName>
</protein>
<dbReference type="PANTHER" id="PTHR33217">
    <property type="entry name" value="TRANSPOSASE FOR INSERTION SEQUENCE ELEMENT IS1081"/>
    <property type="match status" value="1"/>
</dbReference>
<accession>A0A7X0M8U7</accession>
<evidence type="ECO:0000313" key="8">
    <source>
        <dbReference type="Proteomes" id="UP000555564"/>
    </source>
</evidence>
<comment type="function">
    <text evidence="1 6">Required for the transposition of the insertion element.</text>
</comment>